<protein>
    <submittedName>
        <fullName evidence="3">Glutamate racemase</fullName>
    </submittedName>
</protein>
<keyword evidence="2" id="KW-1133">Transmembrane helix</keyword>
<evidence type="ECO:0000313" key="3">
    <source>
        <dbReference type="EMBL" id="RDI51884.1"/>
    </source>
</evidence>
<accession>A0A370H6N5</accession>
<gene>
    <name evidence="3" type="ORF">DFR68_104368</name>
</gene>
<feature type="transmembrane region" description="Helical" evidence="2">
    <location>
        <begin position="18"/>
        <end position="37"/>
    </location>
</feature>
<organism evidence="3 4">
    <name type="scientific">Nocardia mexicana</name>
    <dbReference type="NCBI Taxonomy" id="279262"/>
    <lineage>
        <taxon>Bacteria</taxon>
        <taxon>Bacillati</taxon>
        <taxon>Actinomycetota</taxon>
        <taxon>Actinomycetes</taxon>
        <taxon>Mycobacteriales</taxon>
        <taxon>Nocardiaceae</taxon>
        <taxon>Nocardia</taxon>
    </lineage>
</organism>
<dbReference type="Pfam" id="PF01177">
    <property type="entry name" value="Asp_Glu_race"/>
    <property type="match status" value="1"/>
</dbReference>
<keyword evidence="2" id="KW-0812">Transmembrane</keyword>
<evidence type="ECO:0000256" key="2">
    <source>
        <dbReference type="SAM" id="Phobius"/>
    </source>
</evidence>
<proteinExistence type="predicted"/>
<dbReference type="InterPro" id="IPR015942">
    <property type="entry name" value="Asp/Glu/hydantoin_racemase"/>
</dbReference>
<keyword evidence="1" id="KW-0413">Isomerase</keyword>
<dbReference type="AlphaFoldDB" id="A0A370H6N5"/>
<dbReference type="PROSITE" id="PS00924">
    <property type="entry name" value="ASP_GLU_RACEMASE_2"/>
    <property type="match status" value="1"/>
</dbReference>
<reference evidence="3 4" key="1">
    <citation type="submission" date="2018-07" db="EMBL/GenBank/DDBJ databases">
        <title>Genomic Encyclopedia of Type Strains, Phase IV (KMG-IV): sequencing the most valuable type-strain genomes for metagenomic binning, comparative biology and taxonomic classification.</title>
        <authorList>
            <person name="Goeker M."/>
        </authorList>
    </citation>
    <scope>NUCLEOTIDE SEQUENCE [LARGE SCALE GENOMIC DNA]</scope>
    <source>
        <strain evidence="3 4">DSM 44952</strain>
    </source>
</reference>
<dbReference type="InterPro" id="IPR018187">
    <property type="entry name" value="Asp/Glu_racemase_AS_1"/>
</dbReference>
<keyword evidence="4" id="KW-1185">Reference proteome</keyword>
<dbReference type="PROSITE" id="PS00923">
    <property type="entry name" value="ASP_GLU_RACEMASE_1"/>
    <property type="match status" value="1"/>
</dbReference>
<dbReference type="Proteomes" id="UP000255355">
    <property type="component" value="Unassembled WGS sequence"/>
</dbReference>
<dbReference type="PANTHER" id="PTHR21198:SF2">
    <property type="entry name" value="GLUTAMATE RACEMASE"/>
    <property type="match status" value="1"/>
</dbReference>
<evidence type="ECO:0000256" key="1">
    <source>
        <dbReference type="ARBA" id="ARBA00023235"/>
    </source>
</evidence>
<dbReference type="STRING" id="1210089.GCA_001613165_01403"/>
<dbReference type="Gene3D" id="3.40.50.1860">
    <property type="match status" value="2"/>
</dbReference>
<dbReference type="GO" id="GO:0009252">
    <property type="term" value="P:peptidoglycan biosynthetic process"/>
    <property type="evidence" value="ECO:0007669"/>
    <property type="project" value="TreeGrafter"/>
</dbReference>
<evidence type="ECO:0000313" key="4">
    <source>
        <dbReference type="Proteomes" id="UP000255355"/>
    </source>
</evidence>
<keyword evidence="2" id="KW-0472">Membrane</keyword>
<dbReference type="GO" id="GO:0008881">
    <property type="term" value="F:glutamate racemase activity"/>
    <property type="evidence" value="ECO:0007669"/>
    <property type="project" value="TreeGrafter"/>
</dbReference>
<dbReference type="InterPro" id="IPR001920">
    <property type="entry name" value="Asp/Glu_race"/>
</dbReference>
<name>A0A370H6N5_9NOCA</name>
<dbReference type="EMBL" id="QQAZ01000004">
    <property type="protein sequence ID" value="RDI51884.1"/>
    <property type="molecule type" value="Genomic_DNA"/>
</dbReference>
<sequence length="285" mass="29296">MGGCFLRVGWVRRGVGRALIRVGGVIVALIDSGLGMLPTGAWLRKLRPDLDLLLQTDPDGAPWGPKPEQWVVDRVLGAARRALELGAEVIVLPCNTASVTALEQVRVEVGPEIPVIGTVPAIKPAAAACRKVAVWATAATTASRYQADLIARFGGDAEVTGVACHGLADAIDRGDLPAIEEAIVRAAERTPPGTEGVVLGCTHYPLVLDAILAALPNEMRLFDSAEAVAAQTLRRIDALGRPSGGAGAVTVLNSGRPGVLPSAAAAYESGRVLGATAFQAADAAG</sequence>
<dbReference type="PANTHER" id="PTHR21198">
    <property type="entry name" value="GLUTAMATE RACEMASE"/>
    <property type="match status" value="1"/>
</dbReference>
<dbReference type="InterPro" id="IPR033134">
    <property type="entry name" value="Asp/Glu_racemase_AS_2"/>
</dbReference>
<dbReference type="SUPFAM" id="SSF53681">
    <property type="entry name" value="Aspartate/glutamate racemase"/>
    <property type="match status" value="2"/>
</dbReference>
<comment type="caution">
    <text evidence="3">The sequence shown here is derived from an EMBL/GenBank/DDBJ whole genome shotgun (WGS) entry which is preliminary data.</text>
</comment>